<dbReference type="AlphaFoldDB" id="A0A0E3ZXI3"/>
<dbReference type="EMBL" id="CP010429">
    <property type="protein sequence ID" value="AKD56434.1"/>
    <property type="molecule type" value="Genomic_DNA"/>
</dbReference>
<organism evidence="1 2">
    <name type="scientific">Spirosoma radiotolerans</name>
    <dbReference type="NCBI Taxonomy" id="1379870"/>
    <lineage>
        <taxon>Bacteria</taxon>
        <taxon>Pseudomonadati</taxon>
        <taxon>Bacteroidota</taxon>
        <taxon>Cytophagia</taxon>
        <taxon>Cytophagales</taxon>
        <taxon>Cytophagaceae</taxon>
        <taxon>Spirosoma</taxon>
    </lineage>
</organism>
<reference evidence="1 2" key="1">
    <citation type="journal article" date="2014" name="Curr. Microbiol.">
        <title>Spirosoma radiotolerans sp. nov., a gamma-radiation-resistant bacterium isolated from gamma ray-irradiated soil.</title>
        <authorList>
            <person name="Lee J.J."/>
            <person name="Srinivasan S."/>
            <person name="Lim S."/>
            <person name="Joe M."/>
            <person name="Im S."/>
            <person name="Bae S.I."/>
            <person name="Park K.R."/>
            <person name="Han J.H."/>
            <person name="Park S.H."/>
            <person name="Joo B.M."/>
            <person name="Park S.J."/>
            <person name="Kim M.K."/>
        </authorList>
    </citation>
    <scope>NUCLEOTIDE SEQUENCE [LARGE SCALE GENOMIC DNA]</scope>
    <source>
        <strain evidence="1 2">DG5A</strain>
    </source>
</reference>
<accession>A0A0E3ZXI3</accession>
<proteinExistence type="predicted"/>
<evidence type="ECO:0000313" key="1">
    <source>
        <dbReference type="EMBL" id="AKD56434.1"/>
    </source>
</evidence>
<dbReference type="PATRIC" id="fig|1379870.5.peg.3786"/>
<dbReference type="RefSeq" id="WP_046575479.1">
    <property type="nucleotide sequence ID" value="NZ_CP010429.1"/>
</dbReference>
<protein>
    <submittedName>
        <fullName evidence="1">Uncharacterized protein</fullName>
    </submittedName>
</protein>
<dbReference type="Proteomes" id="UP000033054">
    <property type="component" value="Chromosome"/>
</dbReference>
<evidence type="ECO:0000313" key="2">
    <source>
        <dbReference type="Proteomes" id="UP000033054"/>
    </source>
</evidence>
<dbReference type="OrthoDB" id="962718at2"/>
<dbReference type="KEGG" id="srd:SD10_17470"/>
<dbReference type="HOGENOM" id="CLU_1936791_0_0_10"/>
<keyword evidence="2" id="KW-1185">Reference proteome</keyword>
<sequence length="132" mass="14997">MTALPNHTANQLQTINTTFNTLTEWAEATASLHENYTRLMACISQNKPEKKTRATSSGRLYIGQCPVDQIITLLKIMQEQMGRLVADMEQINYPAQPVRAENYKKLATHTRIINKLNQQAQTKLWLTTLLPA</sequence>
<gene>
    <name evidence="1" type="ORF">SD10_17470</name>
</gene>
<name>A0A0E3ZXI3_9BACT</name>